<comment type="caution">
    <text evidence="2">The sequence shown here is derived from an EMBL/GenBank/DDBJ whole genome shotgun (WGS) entry which is preliminary data.</text>
</comment>
<dbReference type="EMBL" id="JADBDZ010000001">
    <property type="protein sequence ID" value="MBE1532629.1"/>
    <property type="molecule type" value="Genomic_DNA"/>
</dbReference>
<proteinExistence type="predicted"/>
<dbReference type="Proteomes" id="UP000627838">
    <property type="component" value="Unassembled WGS sequence"/>
</dbReference>
<evidence type="ECO:0008006" key="4">
    <source>
        <dbReference type="Google" id="ProtNLM"/>
    </source>
</evidence>
<keyword evidence="1" id="KW-0472">Membrane</keyword>
<keyword evidence="3" id="KW-1185">Reference proteome</keyword>
<protein>
    <recommendedName>
        <fullName evidence="4">Nuclear transport factor 2 family protein</fullName>
    </recommendedName>
</protein>
<keyword evidence="1" id="KW-0812">Transmembrane</keyword>
<keyword evidence="1" id="KW-1133">Transmembrane helix</keyword>
<accession>A0ABR9JPX4</accession>
<evidence type="ECO:0000256" key="1">
    <source>
        <dbReference type="SAM" id="Phobius"/>
    </source>
</evidence>
<feature type="transmembrane region" description="Helical" evidence="1">
    <location>
        <begin position="103"/>
        <end position="125"/>
    </location>
</feature>
<name>A0ABR9JPX4_9ACTN</name>
<organism evidence="2 3">
    <name type="scientific">Actinomadura algeriensis</name>
    <dbReference type="NCBI Taxonomy" id="1679523"/>
    <lineage>
        <taxon>Bacteria</taxon>
        <taxon>Bacillati</taxon>
        <taxon>Actinomycetota</taxon>
        <taxon>Actinomycetes</taxon>
        <taxon>Streptosporangiales</taxon>
        <taxon>Thermomonosporaceae</taxon>
        <taxon>Actinomadura</taxon>
    </lineage>
</organism>
<evidence type="ECO:0000313" key="2">
    <source>
        <dbReference type="EMBL" id="MBE1532629.1"/>
    </source>
</evidence>
<dbReference type="RefSeq" id="WP_192759293.1">
    <property type="nucleotide sequence ID" value="NZ_JADBDZ010000001.1"/>
</dbReference>
<evidence type="ECO:0000313" key="3">
    <source>
        <dbReference type="Proteomes" id="UP000627838"/>
    </source>
</evidence>
<reference evidence="2 3" key="1">
    <citation type="submission" date="2020-10" db="EMBL/GenBank/DDBJ databases">
        <title>Sequencing the genomes of 1000 actinobacteria strains.</title>
        <authorList>
            <person name="Klenk H.-P."/>
        </authorList>
    </citation>
    <scope>NUCLEOTIDE SEQUENCE [LARGE SCALE GENOMIC DNA]</scope>
    <source>
        <strain evidence="2 3">DSM 46744</strain>
    </source>
</reference>
<sequence length="261" mass="27854">MTDQQAARSIVERLRRHLSAIVTGETRPENDPAAEHLRHLVANAVDGAVWLPFERAPGDPGHGERLVDALAGALARDPSLADRVRDAGEGLASGPPGRDPLKIIAVAVAALVLLAGIVYGTNALLGSGGEDEAADTAREFLVASLAGDNPRMCELTTPELRAGTDCAQRTMMVDSADVDELEDVIDRITDVTVYPRDDGTASVTCVMRWTVEDVRRVQGLRVKAGASAAPISPAEVMDTTGQFEMRKSGDGWIIYSADFRR</sequence>
<gene>
    <name evidence="2" type="ORF">H4W34_002462</name>
</gene>